<evidence type="ECO:0000256" key="3">
    <source>
        <dbReference type="PROSITE-ProRule" id="PRU00023"/>
    </source>
</evidence>
<reference evidence="6 7" key="1">
    <citation type="journal article" date="2011" name="Int. J. Syst. Evol. Microbiol.">
        <title>Description of Undibacterium oligocarboniphilum sp. nov., isolated from purified water, and Undibacterium pigrum strain CCUG 49012 as the type strain of Undibacterium parvum sp. nov., and emended descriptions of the genus Undibacterium and the species Undibacterium pigrum.</title>
        <authorList>
            <person name="Eder W."/>
            <person name="Wanner G."/>
            <person name="Ludwig W."/>
            <person name="Busse H.J."/>
            <person name="Ziemke-Kageler F."/>
            <person name="Lang E."/>
        </authorList>
    </citation>
    <scope>NUCLEOTIDE SEQUENCE [LARGE SCALE GENOMIC DNA]</scope>
    <source>
        <strain evidence="6 7">DSM 23061</strain>
    </source>
</reference>
<dbReference type="PANTHER" id="PTHR24171">
    <property type="entry name" value="ANKYRIN REPEAT DOMAIN-CONTAINING PROTEIN 39-RELATED"/>
    <property type="match status" value="1"/>
</dbReference>
<dbReference type="SMART" id="SM00248">
    <property type="entry name" value="ANK"/>
    <property type="match status" value="5"/>
</dbReference>
<dbReference type="AlphaFoldDB" id="A0A3S9HND7"/>
<dbReference type="SUPFAM" id="SSF48403">
    <property type="entry name" value="Ankyrin repeat"/>
    <property type="match status" value="1"/>
</dbReference>
<dbReference type="OrthoDB" id="198309at2"/>
<evidence type="ECO:0000313" key="6">
    <source>
        <dbReference type="EMBL" id="AZP13630.1"/>
    </source>
</evidence>
<dbReference type="PROSITE" id="PS50088">
    <property type="entry name" value="ANK_REPEAT"/>
    <property type="match status" value="3"/>
</dbReference>
<dbReference type="KEGG" id="upv:EJN92_17555"/>
<feature type="chain" id="PRO_5019308571" evidence="5">
    <location>
        <begin position="32"/>
        <end position="235"/>
    </location>
</feature>
<evidence type="ECO:0000256" key="5">
    <source>
        <dbReference type="SAM" id="SignalP"/>
    </source>
</evidence>
<keyword evidence="2 3" id="KW-0040">ANK repeat</keyword>
<gene>
    <name evidence="6" type="ORF">EJN92_17555</name>
</gene>
<evidence type="ECO:0000256" key="2">
    <source>
        <dbReference type="ARBA" id="ARBA00023043"/>
    </source>
</evidence>
<accession>A0A3S9HND7</accession>
<dbReference type="Pfam" id="PF12796">
    <property type="entry name" value="Ank_2"/>
    <property type="match status" value="2"/>
</dbReference>
<dbReference type="EMBL" id="CP034464">
    <property type="protein sequence ID" value="AZP13630.1"/>
    <property type="molecule type" value="Genomic_DNA"/>
</dbReference>
<feature type="signal peptide" evidence="5">
    <location>
        <begin position="1"/>
        <end position="31"/>
    </location>
</feature>
<keyword evidence="1" id="KW-0677">Repeat</keyword>
<feature type="repeat" description="ANK" evidence="3">
    <location>
        <begin position="163"/>
        <end position="195"/>
    </location>
</feature>
<protein>
    <submittedName>
        <fullName evidence="6">Ankyrin repeat domain-containing protein</fullName>
    </submittedName>
</protein>
<sequence length="235" mass="25135">MKLPKFPFSLPALLLCGLCVLVAGLSGSAHAAAYDDFLFAVKFNDVRTVQNLLAKGMDANTLEAERGETVLMIALREKSMKVVELLLKHPEIKLEARAHNGDTALMLASYLGNRAAVTQLLDAGAEVNQPGWAALHYAAINGDLKIIALLLEHAAYIDAISPNKTTPLMMAVRSGKLAAVQLLLDEGADIGLINSMNLSALDFAIQLEQKEIASELRARQQAHASRPGSAPAKSD</sequence>
<dbReference type="PROSITE" id="PS50297">
    <property type="entry name" value="ANK_REP_REGION"/>
    <property type="match status" value="3"/>
</dbReference>
<dbReference type="InterPro" id="IPR002110">
    <property type="entry name" value="Ankyrin_rpt"/>
</dbReference>
<evidence type="ECO:0000256" key="1">
    <source>
        <dbReference type="ARBA" id="ARBA00022737"/>
    </source>
</evidence>
<feature type="repeat" description="ANK" evidence="3">
    <location>
        <begin position="100"/>
        <end position="128"/>
    </location>
</feature>
<feature type="region of interest" description="Disordered" evidence="4">
    <location>
        <begin position="216"/>
        <end position="235"/>
    </location>
</feature>
<name>A0A3S9HND7_9BURK</name>
<organism evidence="6 7">
    <name type="scientific">Undibacterium parvum</name>
    <dbReference type="NCBI Taxonomy" id="401471"/>
    <lineage>
        <taxon>Bacteria</taxon>
        <taxon>Pseudomonadati</taxon>
        <taxon>Pseudomonadota</taxon>
        <taxon>Betaproteobacteria</taxon>
        <taxon>Burkholderiales</taxon>
        <taxon>Oxalobacteraceae</taxon>
        <taxon>Undibacterium</taxon>
    </lineage>
</organism>
<keyword evidence="5" id="KW-0732">Signal</keyword>
<keyword evidence="7" id="KW-1185">Reference proteome</keyword>
<dbReference type="Proteomes" id="UP000275663">
    <property type="component" value="Chromosome"/>
</dbReference>
<dbReference type="PRINTS" id="PR01415">
    <property type="entry name" value="ANKYRIN"/>
</dbReference>
<evidence type="ECO:0000256" key="4">
    <source>
        <dbReference type="SAM" id="MobiDB-lite"/>
    </source>
</evidence>
<feature type="repeat" description="ANK" evidence="3">
    <location>
        <begin position="130"/>
        <end position="162"/>
    </location>
</feature>
<proteinExistence type="predicted"/>
<dbReference type="Gene3D" id="1.25.40.20">
    <property type="entry name" value="Ankyrin repeat-containing domain"/>
    <property type="match status" value="2"/>
</dbReference>
<dbReference type="RefSeq" id="WP_126128999.1">
    <property type="nucleotide sequence ID" value="NZ_CP034464.1"/>
</dbReference>
<evidence type="ECO:0000313" key="7">
    <source>
        <dbReference type="Proteomes" id="UP000275663"/>
    </source>
</evidence>
<dbReference type="InterPro" id="IPR036770">
    <property type="entry name" value="Ankyrin_rpt-contain_sf"/>
</dbReference>